<comment type="subcellular location">
    <subcellularLocation>
        <location evidence="1">Membrane</location>
    </subcellularLocation>
</comment>
<dbReference type="SUPFAM" id="SSF56935">
    <property type="entry name" value="Porins"/>
    <property type="match status" value="1"/>
</dbReference>
<protein>
    <submittedName>
        <fullName evidence="5">Outer membrane protein/protective antigen OMA87</fullName>
    </submittedName>
</protein>
<accession>A0A3S4IJP5</accession>
<evidence type="ECO:0000256" key="3">
    <source>
        <dbReference type="SAM" id="SignalP"/>
    </source>
</evidence>
<dbReference type="GO" id="GO:0019867">
    <property type="term" value="C:outer membrane"/>
    <property type="evidence" value="ECO:0007669"/>
    <property type="project" value="InterPro"/>
</dbReference>
<dbReference type="InterPro" id="IPR000184">
    <property type="entry name" value="Bac_surfAg_D15"/>
</dbReference>
<evidence type="ECO:0000313" key="5">
    <source>
        <dbReference type="EMBL" id="VEB94922.1"/>
    </source>
</evidence>
<feature type="signal peptide" evidence="3">
    <location>
        <begin position="1"/>
        <end position="21"/>
    </location>
</feature>
<feature type="domain" description="Bacterial surface antigen (D15)" evidence="4">
    <location>
        <begin position="102"/>
        <end position="379"/>
    </location>
</feature>
<dbReference type="Gene3D" id="2.40.160.50">
    <property type="entry name" value="membrane protein fhac: a member of the omp85/tpsb transporter family"/>
    <property type="match status" value="1"/>
</dbReference>
<dbReference type="AlphaFoldDB" id="A0A3S4IJP5"/>
<keyword evidence="2" id="KW-0472">Membrane</keyword>
<name>A0A3S4IJP5_9ENTR</name>
<evidence type="ECO:0000256" key="2">
    <source>
        <dbReference type="ARBA" id="ARBA00023136"/>
    </source>
</evidence>
<evidence type="ECO:0000256" key="1">
    <source>
        <dbReference type="ARBA" id="ARBA00004370"/>
    </source>
</evidence>
<gene>
    <name evidence="5" type="ORF">NCTC11466_00008</name>
</gene>
<proteinExistence type="predicted"/>
<keyword evidence="3" id="KW-0732">Signal</keyword>
<organism evidence="5 6">
    <name type="scientific">Cedecea lapagei</name>
    <dbReference type="NCBI Taxonomy" id="158823"/>
    <lineage>
        <taxon>Bacteria</taxon>
        <taxon>Pseudomonadati</taxon>
        <taxon>Pseudomonadota</taxon>
        <taxon>Gammaproteobacteria</taxon>
        <taxon>Enterobacterales</taxon>
        <taxon>Enterobacteriaceae</taxon>
        <taxon>Cedecea</taxon>
    </lineage>
</organism>
<dbReference type="Pfam" id="PF01103">
    <property type="entry name" value="Omp85"/>
    <property type="match status" value="1"/>
</dbReference>
<dbReference type="Proteomes" id="UP000274122">
    <property type="component" value="Chromosome"/>
</dbReference>
<feature type="chain" id="PRO_5018595020" evidence="3">
    <location>
        <begin position="22"/>
        <end position="379"/>
    </location>
</feature>
<sequence length="379" mass="42474">MKVLLYGTLAACLIVSYPALAQILPDRKQVDAWLKPLGANDNFTAAKGIDWGVIPGPFYTPELGVGVGTAVVGMYRPDPTDSVSQNSTLSLSGYVSSNGAFGLNASNYAFFADDRWRFFLNGSLSNTPTWYWGQGFSEGSRNSGRQRYTSEALSLRPVVYRRLAQNFYLGIGWSLSAQHAGQIDGEDERKIEATPQGASTFSSGSTLVLTWDDRDFVPNPRHGQLLDLRYTHYAKRLGSDTHFDDYQLHYSRYYAADDKNVLAWEVNGDFTQGDVPWNMLPLLGNSQRMRGYYEGRYRDRNTLSSQLEYRRKLSWRHGVVGWLGAGTMGPDIHSLGEGRWLPSVGVGYRFEFKPRMNIRLDYGIGKGSSGFYFQVGEAF</sequence>
<evidence type="ECO:0000259" key="4">
    <source>
        <dbReference type="Pfam" id="PF01103"/>
    </source>
</evidence>
<reference evidence="5 6" key="1">
    <citation type="submission" date="2018-12" db="EMBL/GenBank/DDBJ databases">
        <authorList>
            <consortium name="Pathogen Informatics"/>
        </authorList>
    </citation>
    <scope>NUCLEOTIDE SEQUENCE [LARGE SCALE GENOMIC DNA]</scope>
    <source>
        <strain evidence="5 6">NCTC11466</strain>
    </source>
</reference>
<evidence type="ECO:0000313" key="6">
    <source>
        <dbReference type="Proteomes" id="UP000274122"/>
    </source>
</evidence>
<dbReference type="EMBL" id="LR134201">
    <property type="protein sequence ID" value="VEB94922.1"/>
    <property type="molecule type" value="Genomic_DNA"/>
</dbReference>
<keyword evidence="6" id="KW-1185">Reference proteome</keyword>
<dbReference type="KEGG" id="clap:NCTC11466_00008"/>